<name>A0AAD4MAV9_9AGAM</name>
<comment type="caution">
    <text evidence="2">The sequence shown here is derived from an EMBL/GenBank/DDBJ whole genome shotgun (WGS) entry which is preliminary data.</text>
</comment>
<feature type="compositionally biased region" description="Basic and acidic residues" evidence="1">
    <location>
        <begin position="111"/>
        <end position="127"/>
    </location>
</feature>
<dbReference type="EMBL" id="WTXG01000002">
    <property type="protein sequence ID" value="KAI0307011.1"/>
    <property type="molecule type" value="Genomic_DNA"/>
</dbReference>
<feature type="region of interest" description="Disordered" evidence="1">
    <location>
        <begin position="49"/>
        <end position="157"/>
    </location>
</feature>
<feature type="compositionally biased region" description="Low complexity" evidence="1">
    <location>
        <begin position="49"/>
        <end position="59"/>
    </location>
</feature>
<feature type="compositionally biased region" description="Basic and acidic residues" evidence="1">
    <location>
        <begin position="134"/>
        <end position="149"/>
    </location>
</feature>
<evidence type="ECO:0000256" key="1">
    <source>
        <dbReference type="SAM" id="MobiDB-lite"/>
    </source>
</evidence>
<feature type="compositionally biased region" description="Basic and acidic residues" evidence="1">
    <location>
        <begin position="88"/>
        <end position="99"/>
    </location>
</feature>
<reference evidence="2" key="1">
    <citation type="journal article" date="2022" name="New Phytol.">
        <title>Evolutionary transition to the ectomycorrhizal habit in the genomes of a hyperdiverse lineage of mushroom-forming fungi.</title>
        <authorList>
            <person name="Looney B."/>
            <person name="Miyauchi S."/>
            <person name="Morin E."/>
            <person name="Drula E."/>
            <person name="Courty P.E."/>
            <person name="Kohler A."/>
            <person name="Kuo A."/>
            <person name="LaButti K."/>
            <person name="Pangilinan J."/>
            <person name="Lipzen A."/>
            <person name="Riley R."/>
            <person name="Andreopoulos W."/>
            <person name="He G."/>
            <person name="Johnson J."/>
            <person name="Nolan M."/>
            <person name="Tritt A."/>
            <person name="Barry K.W."/>
            <person name="Grigoriev I.V."/>
            <person name="Nagy L.G."/>
            <person name="Hibbett D."/>
            <person name="Henrissat B."/>
            <person name="Matheny P.B."/>
            <person name="Labbe J."/>
            <person name="Martin F.M."/>
        </authorList>
    </citation>
    <scope>NUCLEOTIDE SEQUENCE</scope>
    <source>
        <strain evidence="2">BPL690</strain>
    </source>
</reference>
<dbReference type="Proteomes" id="UP001203297">
    <property type="component" value="Unassembled WGS sequence"/>
</dbReference>
<dbReference type="AlphaFoldDB" id="A0AAD4MAV9"/>
<accession>A0AAD4MAV9</accession>
<feature type="compositionally biased region" description="Polar residues" evidence="1">
    <location>
        <begin position="77"/>
        <end position="87"/>
    </location>
</feature>
<sequence>MNNMIFSFQVNHHFIISMRLQLAGVSRYARRYINNTSLISIRYLSSAHSDSSYSNSEGSGVKHSAESYFKEADSSPPADSSTYQVDGSSDRIQRPHEAPSGKFSQAGVESEEYRTVDKEEPYDDLRYGENNSHSSDEGPEGKRAREGGRGRGRGRKV</sequence>
<proteinExistence type="predicted"/>
<gene>
    <name evidence="2" type="ORF">B0F90DRAFT_1684376</name>
</gene>
<organism evidence="2 3">
    <name type="scientific">Multifurca ochricompacta</name>
    <dbReference type="NCBI Taxonomy" id="376703"/>
    <lineage>
        <taxon>Eukaryota</taxon>
        <taxon>Fungi</taxon>
        <taxon>Dikarya</taxon>
        <taxon>Basidiomycota</taxon>
        <taxon>Agaricomycotina</taxon>
        <taxon>Agaricomycetes</taxon>
        <taxon>Russulales</taxon>
        <taxon>Russulaceae</taxon>
        <taxon>Multifurca</taxon>
    </lineage>
</organism>
<feature type="compositionally biased region" description="Basic and acidic residues" evidence="1">
    <location>
        <begin position="63"/>
        <end position="73"/>
    </location>
</feature>
<keyword evidence="3" id="KW-1185">Reference proteome</keyword>
<protein>
    <submittedName>
        <fullName evidence="2">Uncharacterized protein</fullName>
    </submittedName>
</protein>
<evidence type="ECO:0000313" key="3">
    <source>
        <dbReference type="Proteomes" id="UP001203297"/>
    </source>
</evidence>
<evidence type="ECO:0000313" key="2">
    <source>
        <dbReference type="EMBL" id="KAI0307011.1"/>
    </source>
</evidence>